<comment type="catalytic activity">
    <reaction evidence="11 13">
        <text>L-homoserine + ATP = O-phospho-L-homoserine + ADP + H(+)</text>
        <dbReference type="Rhea" id="RHEA:13985"/>
        <dbReference type="ChEBI" id="CHEBI:15378"/>
        <dbReference type="ChEBI" id="CHEBI:30616"/>
        <dbReference type="ChEBI" id="CHEBI:57476"/>
        <dbReference type="ChEBI" id="CHEBI:57590"/>
        <dbReference type="ChEBI" id="CHEBI:456216"/>
        <dbReference type="EC" id="2.7.1.39"/>
    </reaction>
</comment>
<keyword evidence="6 13" id="KW-0808">Transferase</keyword>
<dbReference type="NCBIfam" id="TIGR00191">
    <property type="entry name" value="thrB"/>
    <property type="match status" value="1"/>
</dbReference>
<dbReference type="PROSITE" id="PS00627">
    <property type="entry name" value="GHMP_KINASES_ATP"/>
    <property type="match status" value="1"/>
</dbReference>
<evidence type="ECO:0000259" key="15">
    <source>
        <dbReference type="Pfam" id="PF08544"/>
    </source>
</evidence>
<dbReference type="HAMAP" id="MF_00384">
    <property type="entry name" value="Homoser_kinase"/>
    <property type="match status" value="1"/>
</dbReference>
<reference evidence="16 17" key="1">
    <citation type="submission" date="2020-12" db="EMBL/GenBank/DDBJ databases">
        <title>Oil enriched cultivation method for isolating marine PHA-producing bacteria.</title>
        <authorList>
            <person name="Zheng W."/>
            <person name="Yu S."/>
            <person name="Huang Y."/>
        </authorList>
    </citation>
    <scope>NUCLEOTIDE SEQUENCE [LARGE SCALE GENOMIC DNA]</scope>
    <source>
        <strain evidence="16 17">SY-2-6</strain>
    </source>
</reference>
<comment type="subcellular location">
    <subcellularLocation>
        <location evidence="13">Cytoplasm</location>
    </subcellularLocation>
</comment>
<dbReference type="PRINTS" id="PR00958">
    <property type="entry name" value="HOMSERKINASE"/>
</dbReference>
<organism evidence="16 17">
    <name type="scientific">Halobacillus kuroshimensis</name>
    <dbReference type="NCBI Taxonomy" id="302481"/>
    <lineage>
        <taxon>Bacteria</taxon>
        <taxon>Bacillati</taxon>
        <taxon>Bacillota</taxon>
        <taxon>Bacilli</taxon>
        <taxon>Bacillales</taxon>
        <taxon>Bacillaceae</taxon>
        <taxon>Halobacillus</taxon>
    </lineage>
</organism>
<feature type="domain" description="GHMP kinase N-terminal" evidence="14">
    <location>
        <begin position="58"/>
        <end position="141"/>
    </location>
</feature>
<dbReference type="InterPro" id="IPR000870">
    <property type="entry name" value="Homoserine_kinase"/>
</dbReference>
<evidence type="ECO:0000256" key="3">
    <source>
        <dbReference type="ARBA" id="ARBA00012078"/>
    </source>
</evidence>
<evidence type="ECO:0000313" key="17">
    <source>
        <dbReference type="Proteomes" id="UP000663970"/>
    </source>
</evidence>
<dbReference type="PANTHER" id="PTHR20861">
    <property type="entry name" value="HOMOSERINE/4-DIPHOSPHOCYTIDYL-2-C-METHYL-D-ERYTHRITOL KINASE"/>
    <property type="match status" value="1"/>
</dbReference>
<dbReference type="Pfam" id="PF08544">
    <property type="entry name" value="GHMP_kinases_C"/>
    <property type="match status" value="1"/>
</dbReference>
<dbReference type="Pfam" id="PF00288">
    <property type="entry name" value="GHMP_kinases_N"/>
    <property type="match status" value="1"/>
</dbReference>
<comment type="similarity">
    <text evidence="2 13">Belongs to the GHMP kinase family. Homoserine kinase subfamily.</text>
</comment>
<dbReference type="Gene3D" id="3.30.230.10">
    <property type="match status" value="1"/>
</dbReference>
<keyword evidence="8 13" id="KW-0547">Nucleotide-binding</keyword>
<dbReference type="SUPFAM" id="SSF55060">
    <property type="entry name" value="GHMP Kinase, C-terminal domain"/>
    <property type="match status" value="1"/>
</dbReference>
<comment type="pathway">
    <text evidence="1 13">Amino-acid biosynthesis; L-threonine biosynthesis; L-threonine from L-aspartate: step 4/5.</text>
</comment>
<dbReference type="Proteomes" id="UP000663970">
    <property type="component" value="Unassembled WGS sequence"/>
</dbReference>
<evidence type="ECO:0000256" key="10">
    <source>
        <dbReference type="ARBA" id="ARBA00022840"/>
    </source>
</evidence>
<name>A0ABS3DV21_9BACI</name>
<dbReference type="RefSeq" id="WP_206933211.1">
    <property type="nucleotide sequence ID" value="NZ_JAEKJY010000002.1"/>
</dbReference>
<evidence type="ECO:0000256" key="12">
    <source>
        <dbReference type="ARBA" id="ARBA00049954"/>
    </source>
</evidence>
<comment type="caution">
    <text evidence="16">The sequence shown here is derived from an EMBL/GenBank/DDBJ whole genome shotgun (WGS) entry which is preliminary data.</text>
</comment>
<dbReference type="InterPro" id="IPR036554">
    <property type="entry name" value="GHMP_kinase_C_sf"/>
</dbReference>
<evidence type="ECO:0000256" key="7">
    <source>
        <dbReference type="ARBA" id="ARBA00022697"/>
    </source>
</evidence>
<dbReference type="InterPro" id="IPR006203">
    <property type="entry name" value="GHMP_knse_ATP-bd_CS"/>
</dbReference>
<dbReference type="SUPFAM" id="SSF54211">
    <property type="entry name" value="Ribosomal protein S5 domain 2-like"/>
    <property type="match status" value="1"/>
</dbReference>
<dbReference type="InterPro" id="IPR014721">
    <property type="entry name" value="Ribsml_uS5_D2-typ_fold_subgr"/>
</dbReference>
<evidence type="ECO:0000256" key="1">
    <source>
        <dbReference type="ARBA" id="ARBA00005015"/>
    </source>
</evidence>
<comment type="function">
    <text evidence="12 13">Catalyzes the ATP-dependent phosphorylation of L-homoserine to L-homoserine phosphate.</text>
</comment>
<dbReference type="GO" id="GO:0004413">
    <property type="term" value="F:homoserine kinase activity"/>
    <property type="evidence" value="ECO:0007669"/>
    <property type="project" value="UniProtKB-EC"/>
</dbReference>
<keyword evidence="10 13" id="KW-0067">ATP-binding</keyword>
<evidence type="ECO:0000256" key="2">
    <source>
        <dbReference type="ARBA" id="ARBA00007370"/>
    </source>
</evidence>
<dbReference type="InterPro" id="IPR013750">
    <property type="entry name" value="GHMP_kinase_C_dom"/>
</dbReference>
<evidence type="ECO:0000256" key="5">
    <source>
        <dbReference type="ARBA" id="ARBA00022605"/>
    </source>
</evidence>
<protein>
    <recommendedName>
        <fullName evidence="4 13">Homoserine kinase</fullName>
        <shortName evidence="13">HK</shortName>
        <shortName evidence="13">HSK</shortName>
        <ecNumber evidence="3 13">2.7.1.39</ecNumber>
    </recommendedName>
</protein>
<dbReference type="EMBL" id="JAEKJY010000002">
    <property type="protein sequence ID" value="MBN8235104.1"/>
    <property type="molecule type" value="Genomic_DNA"/>
</dbReference>
<keyword evidence="17" id="KW-1185">Reference proteome</keyword>
<proteinExistence type="inferred from homology"/>
<dbReference type="PIRSF" id="PIRSF000676">
    <property type="entry name" value="Homoser_kin"/>
    <property type="match status" value="1"/>
</dbReference>
<keyword evidence="5 13" id="KW-0028">Amino-acid biosynthesis</keyword>
<dbReference type="InterPro" id="IPR006204">
    <property type="entry name" value="GHMP_kinase_N_dom"/>
</dbReference>
<dbReference type="Gene3D" id="3.30.70.890">
    <property type="entry name" value="GHMP kinase, C-terminal domain"/>
    <property type="match status" value="1"/>
</dbReference>
<evidence type="ECO:0000259" key="14">
    <source>
        <dbReference type="Pfam" id="PF00288"/>
    </source>
</evidence>
<gene>
    <name evidence="13" type="primary">thrB</name>
    <name evidence="16" type="ORF">JF544_07565</name>
</gene>
<dbReference type="EC" id="2.7.1.39" evidence="3 13"/>
<dbReference type="InterPro" id="IPR020568">
    <property type="entry name" value="Ribosomal_Su5_D2-typ_SF"/>
</dbReference>
<evidence type="ECO:0000256" key="4">
    <source>
        <dbReference type="ARBA" id="ARBA00017858"/>
    </source>
</evidence>
<keyword evidence="9 13" id="KW-0418">Kinase</keyword>
<evidence type="ECO:0000256" key="11">
    <source>
        <dbReference type="ARBA" id="ARBA00049375"/>
    </source>
</evidence>
<evidence type="ECO:0000313" key="16">
    <source>
        <dbReference type="EMBL" id="MBN8235104.1"/>
    </source>
</evidence>
<sequence length="307" mass="33875">MSRFQIRVPATSANLGPGFDSVGIALSKYVTLDCEPAEEWHFSVPVEDREHIPSDKRNLIYKTALAAAQTRGFDSLPPTHVTLTNDVPVARGLGSSSTAVVGGIELADQLLDLELTRYEKFKIACDIEGHPDNVGPAVYGGIMVSNYDGEHLDYVHFTEDLDTLTWLSVVPDYHLETEKARSILPLEIDYKEGVRSSSRANVLVAALASKDWALAGKMMKNDQWHQPYRKMLIPGFDAVTEVLEGEQSLGYYISGAGPTMVAVFDEWTKEKERRLQNKLSSYTVEALAVELDGVTTIQKNEVPAAES</sequence>
<evidence type="ECO:0000256" key="6">
    <source>
        <dbReference type="ARBA" id="ARBA00022679"/>
    </source>
</evidence>
<keyword evidence="13" id="KW-0963">Cytoplasm</keyword>
<evidence type="ECO:0000256" key="13">
    <source>
        <dbReference type="HAMAP-Rule" id="MF_00384"/>
    </source>
</evidence>
<dbReference type="PANTHER" id="PTHR20861:SF1">
    <property type="entry name" value="HOMOSERINE KINASE"/>
    <property type="match status" value="1"/>
</dbReference>
<feature type="binding site" evidence="13">
    <location>
        <begin position="88"/>
        <end position="98"/>
    </location>
    <ligand>
        <name>ATP</name>
        <dbReference type="ChEBI" id="CHEBI:30616"/>
    </ligand>
</feature>
<feature type="domain" description="GHMP kinase C-terminal" evidence="15">
    <location>
        <begin position="204"/>
        <end position="281"/>
    </location>
</feature>
<keyword evidence="7 13" id="KW-0791">Threonine biosynthesis</keyword>
<evidence type="ECO:0000256" key="9">
    <source>
        <dbReference type="ARBA" id="ARBA00022777"/>
    </source>
</evidence>
<evidence type="ECO:0000256" key="8">
    <source>
        <dbReference type="ARBA" id="ARBA00022741"/>
    </source>
</evidence>
<accession>A0ABS3DV21</accession>